<organism evidence="1 2">
    <name type="scientific">Aspergillus sclerotiicarbonarius (strain CBS 121057 / IBT 28362)</name>
    <dbReference type="NCBI Taxonomy" id="1448318"/>
    <lineage>
        <taxon>Eukaryota</taxon>
        <taxon>Fungi</taxon>
        <taxon>Dikarya</taxon>
        <taxon>Ascomycota</taxon>
        <taxon>Pezizomycotina</taxon>
        <taxon>Eurotiomycetes</taxon>
        <taxon>Eurotiomycetidae</taxon>
        <taxon>Eurotiales</taxon>
        <taxon>Aspergillaceae</taxon>
        <taxon>Aspergillus</taxon>
        <taxon>Aspergillus subgen. Circumdati</taxon>
    </lineage>
</organism>
<dbReference type="OrthoDB" id="194358at2759"/>
<gene>
    <name evidence="1" type="ORF">BO78DRAFT_184001</name>
</gene>
<protein>
    <recommendedName>
        <fullName evidence="3">Fungal N-terminal domain-containing protein</fullName>
    </recommendedName>
</protein>
<name>A0A319EMD7_ASPSB</name>
<keyword evidence="2" id="KW-1185">Reference proteome</keyword>
<proteinExistence type="predicted"/>
<dbReference type="VEuPathDB" id="FungiDB:BO78DRAFT_184001"/>
<dbReference type="EMBL" id="KZ826320">
    <property type="protein sequence ID" value="PYI10860.1"/>
    <property type="molecule type" value="Genomic_DNA"/>
</dbReference>
<evidence type="ECO:0000313" key="1">
    <source>
        <dbReference type="EMBL" id="PYI10860.1"/>
    </source>
</evidence>
<reference evidence="1 2" key="1">
    <citation type="submission" date="2018-02" db="EMBL/GenBank/DDBJ databases">
        <title>The genomes of Aspergillus section Nigri reveals drivers in fungal speciation.</title>
        <authorList>
            <consortium name="DOE Joint Genome Institute"/>
            <person name="Vesth T.C."/>
            <person name="Nybo J."/>
            <person name="Theobald S."/>
            <person name="Brandl J."/>
            <person name="Frisvad J.C."/>
            <person name="Nielsen K.F."/>
            <person name="Lyhne E.K."/>
            <person name="Kogle M.E."/>
            <person name="Kuo A."/>
            <person name="Riley R."/>
            <person name="Clum A."/>
            <person name="Nolan M."/>
            <person name="Lipzen A."/>
            <person name="Salamov A."/>
            <person name="Henrissat B."/>
            <person name="Wiebenga A."/>
            <person name="De vries R.P."/>
            <person name="Grigoriev I.V."/>
            <person name="Mortensen U.H."/>
            <person name="Andersen M.R."/>
            <person name="Baker S.E."/>
        </authorList>
    </citation>
    <scope>NUCLEOTIDE SEQUENCE [LARGE SCALE GENOMIC DNA]</scope>
    <source>
        <strain evidence="1 2">CBS 121057</strain>
    </source>
</reference>
<dbReference type="STRING" id="1448318.A0A319EMD7"/>
<accession>A0A319EMD7</accession>
<dbReference type="AlphaFoldDB" id="A0A319EMD7"/>
<sequence>MDPVSAIGLLSGVFQIAQFIKDTAGGLAQLYGKYSHADLTIQSLIGELTIIRSAITQLHEWANYNVRHSAQPEFVDGLEIALDGCRAVMEVLSDEVSALTKGASLNGDGIGFRTRVKVVWNEDSMREHQERLRAQAQALQLLLQACLW</sequence>
<evidence type="ECO:0000313" key="2">
    <source>
        <dbReference type="Proteomes" id="UP000248423"/>
    </source>
</evidence>
<dbReference type="Proteomes" id="UP000248423">
    <property type="component" value="Unassembled WGS sequence"/>
</dbReference>
<evidence type="ECO:0008006" key="3">
    <source>
        <dbReference type="Google" id="ProtNLM"/>
    </source>
</evidence>